<evidence type="ECO:0000313" key="2">
    <source>
        <dbReference type="Proteomes" id="UP001465976"/>
    </source>
</evidence>
<protein>
    <submittedName>
        <fullName evidence="1">Uncharacterized protein</fullName>
    </submittedName>
</protein>
<dbReference type="EMBL" id="JBAHYK010004074">
    <property type="protein sequence ID" value="KAL0563007.1"/>
    <property type="molecule type" value="Genomic_DNA"/>
</dbReference>
<keyword evidence="2" id="KW-1185">Reference proteome</keyword>
<dbReference type="SUPFAM" id="SSF55298">
    <property type="entry name" value="YjgF-like"/>
    <property type="match status" value="1"/>
</dbReference>
<dbReference type="PANTHER" id="PTHR11803:SF39">
    <property type="entry name" value="2-IMINOBUTANOATE_2-IMINOPROPANOATE DEAMINASE"/>
    <property type="match status" value="1"/>
</dbReference>
<dbReference type="Pfam" id="PF01042">
    <property type="entry name" value="Ribonuc_L-PSP"/>
    <property type="match status" value="1"/>
</dbReference>
<dbReference type="Proteomes" id="UP001465976">
    <property type="component" value="Unassembled WGS sequence"/>
</dbReference>
<name>A0ABR3EJE7_9AGAR</name>
<evidence type="ECO:0000313" key="1">
    <source>
        <dbReference type="EMBL" id="KAL0563007.1"/>
    </source>
</evidence>
<comment type="caution">
    <text evidence="1">The sequence shown here is derived from an EMBL/GenBank/DDBJ whole genome shotgun (WGS) entry which is preliminary data.</text>
</comment>
<reference evidence="1 2" key="1">
    <citation type="submission" date="2024-02" db="EMBL/GenBank/DDBJ databases">
        <title>A draft genome for the cacao thread blight pathogen Marasmius crinis-equi.</title>
        <authorList>
            <person name="Cohen S.P."/>
            <person name="Baruah I.K."/>
            <person name="Amoako-Attah I."/>
            <person name="Bukari Y."/>
            <person name="Meinhardt L.W."/>
            <person name="Bailey B.A."/>
        </authorList>
    </citation>
    <scope>NUCLEOTIDE SEQUENCE [LARGE SCALE GENOMIC DNA]</scope>
    <source>
        <strain evidence="1 2">GH-76</strain>
    </source>
</reference>
<proteinExistence type="predicted"/>
<dbReference type="InterPro" id="IPR006175">
    <property type="entry name" value="YjgF/YER057c/UK114"/>
</dbReference>
<sequence>MAHLQYFSYPGYGEIATEKYWYSQAVRIGDRIEASGQGGWDPKTGRCAPGISFRDEVDQAFANVDLTLKHAGGKGWSQVFRVNIYTLDLGEESLEAMVSSMKKWMPNHQPLWTVVGVTQLGQPEMRVEVEVAAHLGD</sequence>
<dbReference type="CDD" id="cd06152">
    <property type="entry name" value="YjgF_YER057c_UK114_like_4"/>
    <property type="match status" value="1"/>
</dbReference>
<gene>
    <name evidence="1" type="ORF">V5O48_019072</name>
</gene>
<dbReference type="Gene3D" id="3.30.1330.40">
    <property type="entry name" value="RutC-like"/>
    <property type="match status" value="1"/>
</dbReference>
<dbReference type="PANTHER" id="PTHR11803">
    <property type="entry name" value="2-IMINOBUTANOATE/2-IMINOPROPANOATE DEAMINASE RIDA"/>
    <property type="match status" value="1"/>
</dbReference>
<organism evidence="1 2">
    <name type="scientific">Marasmius crinis-equi</name>
    <dbReference type="NCBI Taxonomy" id="585013"/>
    <lineage>
        <taxon>Eukaryota</taxon>
        <taxon>Fungi</taxon>
        <taxon>Dikarya</taxon>
        <taxon>Basidiomycota</taxon>
        <taxon>Agaricomycotina</taxon>
        <taxon>Agaricomycetes</taxon>
        <taxon>Agaricomycetidae</taxon>
        <taxon>Agaricales</taxon>
        <taxon>Marasmiineae</taxon>
        <taxon>Marasmiaceae</taxon>
        <taxon>Marasmius</taxon>
    </lineage>
</organism>
<accession>A0ABR3EJE7</accession>
<dbReference type="InterPro" id="IPR035959">
    <property type="entry name" value="RutC-like_sf"/>
</dbReference>